<feature type="region of interest" description="Disordered" evidence="1">
    <location>
        <begin position="292"/>
        <end position="329"/>
    </location>
</feature>
<name>A0A7E4VM74_PANRE</name>
<reference evidence="2" key="1">
    <citation type="journal article" date="2013" name="Genetics">
        <title>The draft genome and transcriptome of Panagrellus redivivus are shaped by the harsh demands of a free-living lifestyle.</title>
        <authorList>
            <person name="Srinivasan J."/>
            <person name="Dillman A.R."/>
            <person name="Macchietto M.G."/>
            <person name="Heikkinen L."/>
            <person name="Lakso M."/>
            <person name="Fracchia K.M."/>
            <person name="Antoshechkin I."/>
            <person name="Mortazavi A."/>
            <person name="Wong G."/>
            <person name="Sternberg P.W."/>
        </authorList>
    </citation>
    <scope>NUCLEOTIDE SEQUENCE [LARGE SCALE GENOMIC DNA]</scope>
    <source>
        <strain evidence="2">MT8872</strain>
    </source>
</reference>
<reference evidence="3" key="2">
    <citation type="submission" date="2020-10" db="UniProtKB">
        <authorList>
            <consortium name="WormBaseParasite"/>
        </authorList>
    </citation>
    <scope>IDENTIFICATION</scope>
</reference>
<feature type="region of interest" description="Disordered" evidence="1">
    <location>
        <begin position="190"/>
        <end position="223"/>
    </location>
</feature>
<feature type="region of interest" description="Disordered" evidence="1">
    <location>
        <begin position="128"/>
        <end position="178"/>
    </location>
</feature>
<proteinExistence type="predicted"/>
<keyword evidence="2" id="KW-1185">Reference proteome</keyword>
<dbReference type="Proteomes" id="UP000492821">
    <property type="component" value="Unassembled WGS sequence"/>
</dbReference>
<dbReference type="WBParaSite" id="Pan_g22592.t1">
    <property type="protein sequence ID" value="Pan_g22592.t1"/>
    <property type="gene ID" value="Pan_g22592"/>
</dbReference>
<feature type="compositionally biased region" description="Basic and acidic residues" evidence="1">
    <location>
        <begin position="293"/>
        <end position="302"/>
    </location>
</feature>
<feature type="region of interest" description="Disordered" evidence="1">
    <location>
        <begin position="90"/>
        <end position="111"/>
    </location>
</feature>
<feature type="compositionally biased region" description="Basic and acidic residues" evidence="1">
    <location>
        <begin position="208"/>
        <end position="223"/>
    </location>
</feature>
<protein>
    <submittedName>
        <fullName evidence="3">HTH OST-type domain-containing protein</fullName>
    </submittedName>
</protein>
<dbReference type="AlphaFoldDB" id="A0A7E4VM74"/>
<evidence type="ECO:0000256" key="1">
    <source>
        <dbReference type="SAM" id="MobiDB-lite"/>
    </source>
</evidence>
<evidence type="ECO:0000313" key="3">
    <source>
        <dbReference type="WBParaSite" id="Pan_g22592.t1"/>
    </source>
</evidence>
<feature type="region of interest" description="Disordered" evidence="1">
    <location>
        <begin position="256"/>
        <end position="275"/>
    </location>
</feature>
<evidence type="ECO:0000313" key="2">
    <source>
        <dbReference type="Proteomes" id="UP000492821"/>
    </source>
</evidence>
<accession>A0A7E4VM74</accession>
<sequence>MDQLHRDQIITALNLHRGNGETRVSLRDIVVDLRDLGCVGVSKDAHSDGSLKKFLESYGCQFDSSGFVLTGTDECGNSAVQRQIQLMLNTPGSKPTTPPATPWSNRGHHGNGFRRGNFLNGTGYHRQDRHPSGIVRGAGQSRGSGNVGRPNCYDNNRNNQHLPPNGFSAPSSNASSWKAPHPRFTHIRGGHQPHLARGRGGAQNFNNPRDDGQGFRGQRDADVSCKNRNDENGKIFCYHQRGNAFGCFHRPGSFNTPPSPAPAPQGSGTGKARLPYGAPAPFVGYGGILNSLSRREDPDSRSRHYGTRGLTFYRSRGRGRGRGNFGGGK</sequence>
<feature type="compositionally biased region" description="Polar residues" evidence="1">
    <location>
        <begin position="153"/>
        <end position="176"/>
    </location>
</feature>
<organism evidence="2 3">
    <name type="scientific">Panagrellus redivivus</name>
    <name type="common">Microworm</name>
    <dbReference type="NCBI Taxonomy" id="6233"/>
    <lineage>
        <taxon>Eukaryota</taxon>
        <taxon>Metazoa</taxon>
        <taxon>Ecdysozoa</taxon>
        <taxon>Nematoda</taxon>
        <taxon>Chromadorea</taxon>
        <taxon>Rhabditida</taxon>
        <taxon>Tylenchina</taxon>
        <taxon>Panagrolaimomorpha</taxon>
        <taxon>Panagrolaimoidea</taxon>
        <taxon>Panagrolaimidae</taxon>
        <taxon>Panagrellus</taxon>
    </lineage>
</organism>